<protein>
    <submittedName>
        <fullName evidence="2">Uncharacterized protein</fullName>
    </submittedName>
</protein>
<keyword evidence="1" id="KW-0812">Transmembrane</keyword>
<accession>A0A0V8EHU3</accession>
<proteinExistence type="predicted"/>
<evidence type="ECO:0000313" key="2">
    <source>
        <dbReference type="EMBL" id="KSU25041.1"/>
    </source>
</evidence>
<sequence>MVPFNKVIRFGFKKIENIGVPFFNFILGFILSVLFLTVGMLLLDSIEKNK</sequence>
<evidence type="ECO:0000313" key="3">
    <source>
        <dbReference type="Proteomes" id="UP000052991"/>
    </source>
</evidence>
<comment type="caution">
    <text evidence="2">The sequence shown here is derived from an EMBL/GenBank/DDBJ whole genome shotgun (WGS) entry which is preliminary data.</text>
</comment>
<dbReference type="AlphaFoldDB" id="A0A0V8EHU3"/>
<dbReference type="Proteomes" id="UP000052991">
    <property type="component" value="Unassembled WGS sequence"/>
</dbReference>
<dbReference type="EMBL" id="LKLW01000142">
    <property type="protein sequence ID" value="KSU25041.1"/>
    <property type="molecule type" value="Genomic_DNA"/>
</dbReference>
<gene>
    <name evidence="2" type="ORF">N42_2138</name>
</gene>
<keyword evidence="1" id="KW-0472">Membrane</keyword>
<organism evidence="2 3">
    <name type="scientific">Lactococcus lactis subsp. lactis</name>
    <name type="common">Streptococcus lactis</name>
    <dbReference type="NCBI Taxonomy" id="1360"/>
    <lineage>
        <taxon>Bacteria</taxon>
        <taxon>Bacillati</taxon>
        <taxon>Bacillota</taxon>
        <taxon>Bacilli</taxon>
        <taxon>Lactobacillales</taxon>
        <taxon>Streptococcaceae</taxon>
        <taxon>Lactococcus</taxon>
    </lineage>
</organism>
<keyword evidence="1" id="KW-1133">Transmembrane helix</keyword>
<evidence type="ECO:0000256" key="1">
    <source>
        <dbReference type="SAM" id="Phobius"/>
    </source>
</evidence>
<name>A0A0V8EHU3_LACLL</name>
<feature type="transmembrane region" description="Helical" evidence="1">
    <location>
        <begin position="20"/>
        <end position="43"/>
    </location>
</feature>
<reference evidence="3" key="1">
    <citation type="submission" date="2015-10" db="EMBL/GenBank/DDBJ databases">
        <title>Draft Genome Sequences of 11 Lactococcus lactis subspecies cremoris strains.</title>
        <authorList>
            <person name="Wels M."/>
            <person name="Backus L."/>
            <person name="Boekhorst J."/>
            <person name="Dijkstra A."/>
            <person name="Beerthuizen M."/>
            <person name="Kelly W."/>
            <person name="Siezen R."/>
            <person name="Bachmann H."/>
            <person name="Van Hijum S."/>
        </authorList>
    </citation>
    <scope>NUCLEOTIDE SEQUENCE [LARGE SCALE GENOMIC DNA]</scope>
    <source>
        <strain evidence="3">N42</strain>
    </source>
</reference>